<name>A0A427AWN6_ENSVE</name>
<comment type="caution">
    <text evidence="2">The sequence shown here is derived from an EMBL/GenBank/DDBJ whole genome shotgun (WGS) entry which is preliminary data.</text>
</comment>
<evidence type="ECO:0000256" key="1">
    <source>
        <dbReference type="SAM" id="MobiDB-lite"/>
    </source>
</evidence>
<proteinExistence type="predicted"/>
<dbReference type="Proteomes" id="UP000287651">
    <property type="component" value="Unassembled WGS sequence"/>
</dbReference>
<organism evidence="2 3">
    <name type="scientific">Ensete ventricosum</name>
    <name type="common">Abyssinian banana</name>
    <name type="synonym">Musa ensete</name>
    <dbReference type="NCBI Taxonomy" id="4639"/>
    <lineage>
        <taxon>Eukaryota</taxon>
        <taxon>Viridiplantae</taxon>
        <taxon>Streptophyta</taxon>
        <taxon>Embryophyta</taxon>
        <taxon>Tracheophyta</taxon>
        <taxon>Spermatophyta</taxon>
        <taxon>Magnoliopsida</taxon>
        <taxon>Liliopsida</taxon>
        <taxon>Zingiberales</taxon>
        <taxon>Musaceae</taxon>
        <taxon>Ensete</taxon>
    </lineage>
</organism>
<sequence>MASIDLAVISPHPRTTGPPTWPIRHEKAGLTQTWRGQRSYDRPNTSKVGKVDIPQLQARTSRQGPWTA</sequence>
<protein>
    <submittedName>
        <fullName evidence="2">Uncharacterized protein</fullName>
    </submittedName>
</protein>
<dbReference type="AlphaFoldDB" id="A0A427AWN6"/>
<evidence type="ECO:0000313" key="3">
    <source>
        <dbReference type="Proteomes" id="UP000287651"/>
    </source>
</evidence>
<feature type="compositionally biased region" description="Polar residues" evidence="1">
    <location>
        <begin position="30"/>
        <end position="47"/>
    </location>
</feature>
<feature type="compositionally biased region" description="Polar residues" evidence="1">
    <location>
        <begin position="57"/>
        <end position="68"/>
    </location>
</feature>
<accession>A0A427AWN6</accession>
<reference evidence="2 3" key="1">
    <citation type="journal article" date="2014" name="Agronomy (Basel)">
        <title>A Draft Genome Sequence for Ensete ventricosum, the Drought-Tolerant Tree Against Hunger.</title>
        <authorList>
            <person name="Harrison J."/>
            <person name="Moore K.A."/>
            <person name="Paszkiewicz K."/>
            <person name="Jones T."/>
            <person name="Grant M."/>
            <person name="Ambacheew D."/>
            <person name="Muzemil S."/>
            <person name="Studholme D.J."/>
        </authorList>
    </citation>
    <scope>NUCLEOTIDE SEQUENCE [LARGE SCALE GENOMIC DNA]</scope>
</reference>
<feature type="region of interest" description="Disordered" evidence="1">
    <location>
        <begin position="1"/>
        <end position="68"/>
    </location>
</feature>
<evidence type="ECO:0000313" key="2">
    <source>
        <dbReference type="EMBL" id="RRT80653.1"/>
    </source>
</evidence>
<dbReference type="EMBL" id="AMZH03001094">
    <property type="protein sequence ID" value="RRT80653.1"/>
    <property type="molecule type" value="Genomic_DNA"/>
</dbReference>
<gene>
    <name evidence="2" type="ORF">B296_00014954</name>
</gene>